<keyword evidence="1" id="KW-0489">Methyltransferase</keyword>
<proteinExistence type="predicted"/>
<accession>A0A1H3KC69</accession>
<dbReference type="Gene3D" id="3.40.50.150">
    <property type="entry name" value="Vaccinia Virus protein VP39"/>
    <property type="match status" value="1"/>
</dbReference>
<organism evidence="1 2">
    <name type="scientific">Geodermatophilus africanus</name>
    <dbReference type="NCBI Taxonomy" id="1137993"/>
    <lineage>
        <taxon>Bacteria</taxon>
        <taxon>Bacillati</taxon>
        <taxon>Actinomycetota</taxon>
        <taxon>Actinomycetes</taxon>
        <taxon>Geodermatophilales</taxon>
        <taxon>Geodermatophilaceae</taxon>
        <taxon>Geodermatophilus</taxon>
    </lineage>
</organism>
<reference evidence="2" key="1">
    <citation type="submission" date="2016-10" db="EMBL/GenBank/DDBJ databases">
        <authorList>
            <person name="Varghese N."/>
            <person name="Submissions S."/>
        </authorList>
    </citation>
    <scope>NUCLEOTIDE SEQUENCE [LARGE SCALE GENOMIC DNA]</scope>
    <source>
        <strain evidence="2">DSM 45422</strain>
    </source>
</reference>
<keyword evidence="1" id="KW-0808">Transferase</keyword>
<evidence type="ECO:0000313" key="1">
    <source>
        <dbReference type="EMBL" id="SDY49817.1"/>
    </source>
</evidence>
<gene>
    <name evidence="1" type="ORF">SAMN05660209_03027</name>
</gene>
<dbReference type="GO" id="GO:0008168">
    <property type="term" value="F:methyltransferase activity"/>
    <property type="evidence" value="ECO:0007669"/>
    <property type="project" value="UniProtKB-KW"/>
</dbReference>
<evidence type="ECO:0000313" key="2">
    <source>
        <dbReference type="Proteomes" id="UP000198921"/>
    </source>
</evidence>
<dbReference type="InterPro" id="IPR029063">
    <property type="entry name" value="SAM-dependent_MTases_sf"/>
</dbReference>
<dbReference type="EMBL" id="FNOT01000007">
    <property type="protein sequence ID" value="SDY49817.1"/>
    <property type="molecule type" value="Genomic_DNA"/>
</dbReference>
<keyword evidence="2" id="KW-1185">Reference proteome</keyword>
<dbReference type="AlphaFoldDB" id="A0A1H3KC69"/>
<dbReference type="STRING" id="1137993.SAMN05660209_03027"/>
<dbReference type="SUPFAM" id="SSF53335">
    <property type="entry name" value="S-adenosyl-L-methionine-dependent methyltransferases"/>
    <property type="match status" value="1"/>
</dbReference>
<protein>
    <submittedName>
        <fullName evidence="1">Adenine-specific DNA methylase, contains a Zn-ribbon domain</fullName>
    </submittedName>
</protein>
<dbReference type="GO" id="GO:0032259">
    <property type="term" value="P:methylation"/>
    <property type="evidence" value="ECO:0007669"/>
    <property type="project" value="UniProtKB-KW"/>
</dbReference>
<dbReference type="Proteomes" id="UP000198921">
    <property type="component" value="Unassembled WGS sequence"/>
</dbReference>
<name>A0A1H3KC69_9ACTN</name>
<sequence length="815" mass="88268">MLDPFAGRGMIPMEAGRYGVEAHGIDNSPVAVLAGSLLTDYPVRDWSEEPDLPWQSSLLSTDKLLDAADAVLAEIGRRYEADMAPYYEAIGGVAPLGYLWAVTLPCQECHRRFPLTGSLVLRRPNLRKNDLGQSYDIHVDSSAGTFRAIVHDGEPTGSPTLQAPLKAGKAVRGKAAICSFCGHVHPKDLHTRLAAEGQGRDALLVVAEPHDRWGRAFRAPTESELAQVVAASQALLGEPAFAAGLPARPHERIPENNGATIRPQLYGAVSYGDLCNDRQTLGLIRLSRIIRELGGELASLGASYDYKRALLGYAGAVLVRKLRYSSRGSWLRNTPGAGLIAGVFVNEGSLGFSYDFFETGLGDGPGTWPSFTADTLSVLRTQRTSRKGRPVRIARGTARALPFRPGSMSAVVTDPPYDSMVYYTDSSDFFYVWLKRALPPDVFPEFDFTADPRGLQERIEELLVKEHGIAPGEHRTREHYDNGIATAFRQARELVAPDGVVTVVFGHGEPEVWHRLLGAIAKAGLVLTGSWPAKTEAGGQQGKANIVTTLTMSCRPAPEGRPIGRANLVEVEVRREVQSRIPLWDAAGLAPTDQRMASAGPAMEAVGRYAQVLNHLGEPVDPSHYLVVARKAVSDATSMPIESLPLDTFDNRTRFALSWVRLYRRSVAPKSEARWEAMTTDLTMDELKGVLSEADKGVRFAPSHDWKGTVSGSSSVIDVAMAMAKAWAGGLDEVAQVVAAAGRDEEDAYLWATLSYLASLLPEADPDAVAWSSLVRARRGIGNVARGVVSAQREADEAKARQGSLFDIEMVGETS</sequence>